<dbReference type="OrthoDB" id="5638364at2"/>
<dbReference type="AlphaFoldDB" id="A0A1M6Q2P9"/>
<gene>
    <name evidence="1" type="ORF">SAMN02745163_03270</name>
</gene>
<organism evidence="1 2">
    <name type="scientific">Clostridium cavendishii DSM 21758</name>
    <dbReference type="NCBI Taxonomy" id="1121302"/>
    <lineage>
        <taxon>Bacteria</taxon>
        <taxon>Bacillati</taxon>
        <taxon>Bacillota</taxon>
        <taxon>Clostridia</taxon>
        <taxon>Eubacteriales</taxon>
        <taxon>Clostridiaceae</taxon>
        <taxon>Clostridium</taxon>
    </lineage>
</organism>
<accession>A0A1M6Q2P9</accession>
<reference evidence="1 2" key="1">
    <citation type="submission" date="2016-11" db="EMBL/GenBank/DDBJ databases">
        <authorList>
            <person name="Jaros S."/>
            <person name="Januszkiewicz K."/>
            <person name="Wedrychowicz H."/>
        </authorList>
    </citation>
    <scope>NUCLEOTIDE SEQUENCE [LARGE SCALE GENOMIC DNA]</scope>
    <source>
        <strain evidence="1 2">DSM 21758</strain>
    </source>
</reference>
<protein>
    <submittedName>
        <fullName evidence="1">Uncharacterized protein</fullName>
    </submittedName>
</protein>
<proteinExistence type="predicted"/>
<dbReference type="EMBL" id="FQZB01000014">
    <property type="protein sequence ID" value="SHK14470.1"/>
    <property type="molecule type" value="Genomic_DNA"/>
</dbReference>
<dbReference type="STRING" id="1121302.SAMN02745163_03270"/>
<evidence type="ECO:0000313" key="2">
    <source>
        <dbReference type="Proteomes" id="UP000184310"/>
    </source>
</evidence>
<dbReference type="RefSeq" id="WP_072990238.1">
    <property type="nucleotide sequence ID" value="NZ_FQZB01000014.1"/>
</dbReference>
<keyword evidence="2" id="KW-1185">Reference proteome</keyword>
<sequence>MKINVTKKQYIILKEMCLLGAYIIEESKIIEDEEYSEFLKYILSVGGDLGDTLKSNVIEAMDEVASTIIKEVEFKGDFLSNYNERIFWKELASRMATRDAVELIGEEIDTKNYKEFVNKKNSLEKKYFAKFEKSNYSNKELPY</sequence>
<name>A0A1M6Q2P9_9CLOT</name>
<dbReference type="Proteomes" id="UP000184310">
    <property type="component" value="Unassembled WGS sequence"/>
</dbReference>
<evidence type="ECO:0000313" key="1">
    <source>
        <dbReference type="EMBL" id="SHK14470.1"/>
    </source>
</evidence>